<gene>
    <name evidence="1" type="ORF">HS960_15305</name>
</gene>
<accession>A0A7G5E4L5</accession>
<name>A0A7G5E4L5_9SPHI</name>
<dbReference type="EMBL" id="CP058555">
    <property type="protein sequence ID" value="QMV68940.1"/>
    <property type="molecule type" value="Genomic_DNA"/>
</dbReference>
<evidence type="ECO:0000313" key="1">
    <source>
        <dbReference type="EMBL" id="QMV68940.1"/>
    </source>
</evidence>
<proteinExistence type="predicted"/>
<dbReference type="Proteomes" id="UP000515450">
    <property type="component" value="Chromosome"/>
</dbReference>
<dbReference type="RefSeq" id="WP_182329947.1">
    <property type="nucleotide sequence ID" value="NZ_CP058555.1"/>
</dbReference>
<dbReference type="AlphaFoldDB" id="A0A7G5E4L5"/>
<dbReference type="PROSITE" id="PS51257">
    <property type="entry name" value="PROKAR_LIPOPROTEIN"/>
    <property type="match status" value="1"/>
</dbReference>
<evidence type="ECO:0000313" key="2">
    <source>
        <dbReference type="Proteomes" id="UP000515450"/>
    </source>
</evidence>
<protein>
    <submittedName>
        <fullName evidence="1">Uncharacterized protein</fullName>
    </submittedName>
</protein>
<reference evidence="1 2" key="1">
    <citation type="journal article" date="2020" name="G3 (Bethesda)">
        <title>CeMbio - The Caenorhabditis elegans Microbiome Resource.</title>
        <authorList>
            <person name="Dirksen P."/>
            <person name="Assie A."/>
            <person name="Zimmermann J."/>
            <person name="Zhang F."/>
            <person name="Tietje A.M."/>
            <person name="Marsh S.A."/>
            <person name="Felix M.A."/>
            <person name="Shapira M."/>
            <person name="Kaleta C."/>
            <person name="Schulenburg H."/>
            <person name="Samuel B."/>
        </authorList>
    </citation>
    <scope>NUCLEOTIDE SEQUENCE [LARGE SCALE GENOMIC DNA]</scope>
    <source>
        <strain evidence="1 2">BIGb0170</strain>
    </source>
</reference>
<sequence length="523" mass="57565">MKKSIYFALAIVALTSSCNKELVNDQTLNGTLKNVSLKANTPSPALDWSNASFFNNGPNDVVPAPWAGGASRSFPTDYLNDYKLEDGWEMYFNTFNSSVKVDAPYFVLYNRYRGTMRIYYYFLPKSGVETTQVTFQLDLKGTENKSNILSFDNQEAIDLADLPTTVSKVQQEKIFQSGSWYSEEFQLAYDPSLINKSYTSNQLRWNMFSASVDQVNLDGIQKGEINGTVQTPKPTTSLFGQLVSGAINVGSGGLGLYATGAKVLGNFFSKSFGPVKLENVKKGIDEAANKNLKTGGSSIFNAVSSLVTGGSGGGFSEQKVNLIMDTKMQLNGSISHDPNGLFSTTLFISGTQGLSGAPGNIPNYNGRLGIFNLSAKPKVVLRDVTPVVLPPDDIRLKYYQAEYFIDKESFQMVTNPDIINTSLNGASIQNYRQEVVTDDLRSRASYDFDEYPMFEEYMGIDRKVVTGVGSLSFGFWTRSNRPIVVNNLQLGTFVRISFDVVPNNGKPKTTIVKTFAADLVNNF</sequence>
<organism evidence="1 2">
    <name type="scientific">Sphingobacterium paramultivorum</name>
    <dbReference type="NCBI Taxonomy" id="2886510"/>
    <lineage>
        <taxon>Bacteria</taxon>
        <taxon>Pseudomonadati</taxon>
        <taxon>Bacteroidota</taxon>
        <taxon>Sphingobacteriia</taxon>
        <taxon>Sphingobacteriales</taxon>
        <taxon>Sphingobacteriaceae</taxon>
        <taxon>Sphingobacterium</taxon>
    </lineage>
</organism>
<keyword evidence="2" id="KW-1185">Reference proteome</keyword>